<dbReference type="Pfam" id="PF00072">
    <property type="entry name" value="Response_reg"/>
    <property type="match status" value="1"/>
</dbReference>
<dbReference type="InterPro" id="IPR020449">
    <property type="entry name" value="Tscrpt_reg_AraC-type_HTH"/>
</dbReference>
<evidence type="ECO:0000256" key="3">
    <source>
        <dbReference type="ARBA" id="ARBA00022553"/>
    </source>
</evidence>
<gene>
    <name evidence="11" type="ORF">EYB31_22070</name>
</gene>
<keyword evidence="7" id="KW-0804">Transcription</keyword>
<comment type="subcellular location">
    <subcellularLocation>
        <location evidence="1">Cytoplasm</location>
    </subcellularLocation>
</comment>
<keyword evidence="3 8" id="KW-0597">Phosphoprotein</keyword>
<dbReference type="GO" id="GO:0003700">
    <property type="term" value="F:DNA-binding transcription factor activity"/>
    <property type="evidence" value="ECO:0007669"/>
    <property type="project" value="InterPro"/>
</dbReference>
<dbReference type="OrthoDB" id="9794370at2"/>
<keyword evidence="5" id="KW-0805">Transcription regulation</keyword>
<evidence type="ECO:0000256" key="7">
    <source>
        <dbReference type="ARBA" id="ARBA00023163"/>
    </source>
</evidence>
<sequence>MYRLMIVDDEPVLRNGLAELVDWPKYNIQVAGVYWDGIEALEQLQRLDPHIVLTDVQMPRMNGVELSRKIRAFSSEIQIVFISGFDELEYLRNALQVQAVDYILKPLKHADLEAVLREIIRRLHETNEQKKNKQLMERKLSQSLPLLQAKHMQDFVKNGEPEFGDWQERLHLLELQFPVEGLFLMVVVSIDNRADTLGALARNAQEQAAARILQECENMIRPHAAAYYCFESGFGEYTCVMHVQDAERMEPLLKQSEALKQTIYAAVNVPASIGIGEPFRRFDLLKQYYSMISQALKQKLYHGKSSTIYAKHVEKSEENTVLPSEPNVEKLLSAIKKEGLMSEQLNPNIDQLFQRLRSGMELSLEDCRRICLRLVLDISAPYKLTHTEFIQRWEKSFWDKISKLDILDDMKDTVCIYLSELYSSILTGHCNKHHKTVSQLKRIMDAKFDGKLTIEDLAKEMYMAPNYLSTIFKQETGVTINEYMMWVRIEKAKEMILNTNKRIVDISAAVGYTDPAYFTKVFKRHTGINPSEYKTIIKP</sequence>
<dbReference type="InterPro" id="IPR018062">
    <property type="entry name" value="HTH_AraC-typ_CS"/>
</dbReference>
<dbReference type="GO" id="GO:0043565">
    <property type="term" value="F:sequence-specific DNA binding"/>
    <property type="evidence" value="ECO:0007669"/>
    <property type="project" value="InterPro"/>
</dbReference>
<dbReference type="InterPro" id="IPR011006">
    <property type="entry name" value="CheY-like_superfamily"/>
</dbReference>
<evidence type="ECO:0000313" key="11">
    <source>
        <dbReference type="EMBL" id="TBL75684.1"/>
    </source>
</evidence>
<dbReference type="PROSITE" id="PS01124">
    <property type="entry name" value="HTH_ARAC_FAMILY_2"/>
    <property type="match status" value="1"/>
</dbReference>
<dbReference type="SMART" id="SM00342">
    <property type="entry name" value="HTH_ARAC"/>
    <property type="match status" value="1"/>
</dbReference>
<dbReference type="InterPro" id="IPR051552">
    <property type="entry name" value="HptR"/>
</dbReference>
<proteinExistence type="predicted"/>
<accession>A0A4V2J3U6</accession>
<dbReference type="Gene3D" id="1.10.10.60">
    <property type="entry name" value="Homeodomain-like"/>
    <property type="match status" value="2"/>
</dbReference>
<dbReference type="PANTHER" id="PTHR42713:SF3">
    <property type="entry name" value="TRANSCRIPTIONAL REGULATORY PROTEIN HPTR"/>
    <property type="match status" value="1"/>
</dbReference>
<keyword evidence="4" id="KW-0902">Two-component regulatory system</keyword>
<dbReference type="CDD" id="cd17536">
    <property type="entry name" value="REC_YesN-like"/>
    <property type="match status" value="1"/>
</dbReference>
<evidence type="ECO:0000256" key="1">
    <source>
        <dbReference type="ARBA" id="ARBA00004496"/>
    </source>
</evidence>
<dbReference type="RefSeq" id="WP_131015595.1">
    <property type="nucleotide sequence ID" value="NZ_SIRE01000016.1"/>
</dbReference>
<dbReference type="GO" id="GO:0005737">
    <property type="term" value="C:cytoplasm"/>
    <property type="evidence" value="ECO:0007669"/>
    <property type="project" value="UniProtKB-SubCell"/>
</dbReference>
<organism evidence="11 12">
    <name type="scientific">Paenibacillus thalictri</name>
    <dbReference type="NCBI Taxonomy" id="2527873"/>
    <lineage>
        <taxon>Bacteria</taxon>
        <taxon>Bacillati</taxon>
        <taxon>Bacillota</taxon>
        <taxon>Bacilli</taxon>
        <taxon>Bacillales</taxon>
        <taxon>Paenibacillaceae</taxon>
        <taxon>Paenibacillus</taxon>
    </lineage>
</organism>
<evidence type="ECO:0000313" key="12">
    <source>
        <dbReference type="Proteomes" id="UP000293142"/>
    </source>
</evidence>
<dbReference type="PROSITE" id="PS50110">
    <property type="entry name" value="RESPONSE_REGULATORY"/>
    <property type="match status" value="1"/>
</dbReference>
<dbReference type="EMBL" id="SIRE01000016">
    <property type="protein sequence ID" value="TBL75684.1"/>
    <property type="molecule type" value="Genomic_DNA"/>
</dbReference>
<dbReference type="Proteomes" id="UP000293142">
    <property type="component" value="Unassembled WGS sequence"/>
</dbReference>
<keyword evidence="12" id="KW-1185">Reference proteome</keyword>
<evidence type="ECO:0000256" key="5">
    <source>
        <dbReference type="ARBA" id="ARBA00023015"/>
    </source>
</evidence>
<feature type="domain" description="Response regulatory" evidence="10">
    <location>
        <begin position="3"/>
        <end position="120"/>
    </location>
</feature>
<keyword evidence="6" id="KW-0238">DNA-binding</keyword>
<dbReference type="AlphaFoldDB" id="A0A4V2J3U6"/>
<evidence type="ECO:0000256" key="8">
    <source>
        <dbReference type="PROSITE-ProRule" id="PRU00169"/>
    </source>
</evidence>
<dbReference type="SUPFAM" id="SSF46689">
    <property type="entry name" value="Homeodomain-like"/>
    <property type="match status" value="2"/>
</dbReference>
<name>A0A4V2J3U6_9BACL</name>
<dbReference type="SUPFAM" id="SSF52172">
    <property type="entry name" value="CheY-like"/>
    <property type="match status" value="1"/>
</dbReference>
<comment type="caution">
    <text evidence="11">The sequence shown here is derived from an EMBL/GenBank/DDBJ whole genome shotgun (WGS) entry which is preliminary data.</text>
</comment>
<feature type="domain" description="HTH araC/xylS-type" evidence="9">
    <location>
        <begin position="438"/>
        <end position="536"/>
    </location>
</feature>
<reference evidence="11 12" key="1">
    <citation type="submission" date="2019-02" db="EMBL/GenBank/DDBJ databases">
        <title>Paenibacillus sp. nov., isolated from surface-sterilized tissue of Thalictrum simplex L.</title>
        <authorList>
            <person name="Tuo L."/>
        </authorList>
    </citation>
    <scope>NUCLEOTIDE SEQUENCE [LARGE SCALE GENOMIC DNA]</scope>
    <source>
        <strain evidence="11 12">N2SHLJ1</strain>
    </source>
</reference>
<dbReference type="InterPro" id="IPR001789">
    <property type="entry name" value="Sig_transdc_resp-reg_receiver"/>
</dbReference>
<evidence type="ECO:0000259" key="10">
    <source>
        <dbReference type="PROSITE" id="PS50110"/>
    </source>
</evidence>
<evidence type="ECO:0000256" key="4">
    <source>
        <dbReference type="ARBA" id="ARBA00023012"/>
    </source>
</evidence>
<protein>
    <submittedName>
        <fullName evidence="11">Response regulator</fullName>
    </submittedName>
</protein>
<evidence type="ECO:0000259" key="9">
    <source>
        <dbReference type="PROSITE" id="PS01124"/>
    </source>
</evidence>
<evidence type="ECO:0000256" key="2">
    <source>
        <dbReference type="ARBA" id="ARBA00022490"/>
    </source>
</evidence>
<dbReference type="Pfam" id="PF12833">
    <property type="entry name" value="HTH_18"/>
    <property type="match status" value="1"/>
</dbReference>
<dbReference type="PANTHER" id="PTHR42713">
    <property type="entry name" value="HISTIDINE KINASE-RELATED"/>
    <property type="match status" value="1"/>
</dbReference>
<evidence type="ECO:0000256" key="6">
    <source>
        <dbReference type="ARBA" id="ARBA00023125"/>
    </source>
</evidence>
<dbReference type="GO" id="GO:0000160">
    <property type="term" value="P:phosphorelay signal transduction system"/>
    <property type="evidence" value="ECO:0007669"/>
    <property type="project" value="UniProtKB-KW"/>
</dbReference>
<keyword evidence="2" id="KW-0963">Cytoplasm</keyword>
<dbReference type="PROSITE" id="PS00041">
    <property type="entry name" value="HTH_ARAC_FAMILY_1"/>
    <property type="match status" value="1"/>
</dbReference>
<feature type="modified residue" description="4-aspartylphosphate" evidence="8">
    <location>
        <position position="55"/>
    </location>
</feature>
<dbReference type="SMART" id="SM00448">
    <property type="entry name" value="REC"/>
    <property type="match status" value="1"/>
</dbReference>
<dbReference type="Gene3D" id="3.40.50.2300">
    <property type="match status" value="1"/>
</dbReference>
<dbReference type="InterPro" id="IPR009057">
    <property type="entry name" value="Homeodomain-like_sf"/>
</dbReference>
<dbReference type="PRINTS" id="PR00032">
    <property type="entry name" value="HTHARAC"/>
</dbReference>
<dbReference type="InterPro" id="IPR018060">
    <property type="entry name" value="HTH_AraC"/>
</dbReference>